<comment type="caution">
    <text evidence="16">The sequence shown here is derived from an EMBL/GenBank/DDBJ whole genome shotgun (WGS) entry which is preliminary data.</text>
</comment>
<proteinExistence type="predicted"/>
<keyword evidence="6" id="KW-0598">Phosphotransferase system</keyword>
<evidence type="ECO:0000259" key="14">
    <source>
        <dbReference type="PROSITE" id="PS51098"/>
    </source>
</evidence>
<protein>
    <submittedName>
        <fullName evidence="16">PTS transporter subunit EIIC</fullName>
    </submittedName>
</protein>
<feature type="transmembrane region" description="Helical" evidence="13">
    <location>
        <begin position="294"/>
        <end position="315"/>
    </location>
</feature>
<keyword evidence="8" id="KW-0418">Kinase</keyword>
<dbReference type="InterPro" id="IPR036878">
    <property type="entry name" value="Glu_permease_IIB"/>
</dbReference>
<keyword evidence="17" id="KW-1185">Reference proteome</keyword>
<dbReference type="Gene3D" id="3.30.1360.60">
    <property type="entry name" value="Glucose permease domain IIB"/>
    <property type="match status" value="1"/>
</dbReference>
<keyword evidence="9 13" id="KW-1133">Transmembrane helix</keyword>
<name>A0ABU8YBU1_9MICO</name>
<dbReference type="EMBL" id="JBBLYY010000051">
    <property type="protein sequence ID" value="MEK0171873.1"/>
    <property type="molecule type" value="Genomic_DNA"/>
</dbReference>
<sequence length="511" mass="50401">MPDAQQLAQQILDSVGGSANIADVENCMTRLRVEVSSPASVDLPALQATDGVMAAIAAGSNLQIVLGPGLVDRVADGLEALRAAAPAAAAGGAGASSAAGASGSSPEELAARGASIKATARARSDGRTMRAIRKISAIFIPLIPALIACGLIAGINGILTNLGWVPGVTPFLGVLSSGFLSLLAVFVGMNAAKEFGGTPILGGAVGGIIVAAGVANVTVFGETLAPGQGGVLGALAGGILAAYVERFMRRVTPDVIALIVVPTVTVLVAGSITLGVLMSVAGVVSVAIGTAATWLLANGGAFAGFVLGGLFLPLVMTGMHQGLIPIHTTLIDQTGWTVLLPVLAMGGAGQIGACIALWVRFRSNASLVRTIRGALPAGFLGVGEPLIYGVTLPLGRPFITACIGGAFGGGVVGLFDQLGHSVGAIAIGASDLSLIPLLNGSSGYGWALLGYGSGLVVAYVVGFVATLLFGVSASVKADLEAQSSAPSGDPVAPDAPLDVQVTPADSVGAAR</sequence>
<keyword evidence="7 13" id="KW-0812">Transmembrane</keyword>
<evidence type="ECO:0000256" key="7">
    <source>
        <dbReference type="ARBA" id="ARBA00022692"/>
    </source>
</evidence>
<feature type="transmembrane region" description="Helical" evidence="13">
    <location>
        <begin position="255"/>
        <end position="288"/>
    </location>
</feature>
<evidence type="ECO:0000313" key="17">
    <source>
        <dbReference type="Proteomes" id="UP001370299"/>
    </source>
</evidence>
<evidence type="ECO:0000256" key="12">
    <source>
        <dbReference type="SAM" id="MobiDB-lite"/>
    </source>
</evidence>
<feature type="transmembrane region" description="Helical" evidence="13">
    <location>
        <begin position="171"/>
        <end position="188"/>
    </location>
</feature>
<accession>A0ABU8YBU1</accession>
<evidence type="ECO:0000256" key="11">
    <source>
        <dbReference type="PROSITE-ProRule" id="PRU00421"/>
    </source>
</evidence>
<dbReference type="InterPro" id="IPR018113">
    <property type="entry name" value="PTrfase_EIIB_Cys"/>
</dbReference>
<evidence type="ECO:0000256" key="8">
    <source>
        <dbReference type="ARBA" id="ARBA00022777"/>
    </source>
</evidence>
<dbReference type="PROSITE" id="PS51103">
    <property type="entry name" value="PTS_EIIC_TYPE_1"/>
    <property type="match status" value="1"/>
</dbReference>
<keyword evidence="4" id="KW-0762">Sugar transport</keyword>
<dbReference type="InterPro" id="IPR013013">
    <property type="entry name" value="PTS_EIIC_1"/>
</dbReference>
<organism evidence="16 17">
    <name type="scientific">Curtobacterium citreum</name>
    <dbReference type="NCBI Taxonomy" id="2036"/>
    <lineage>
        <taxon>Bacteria</taxon>
        <taxon>Bacillati</taxon>
        <taxon>Actinomycetota</taxon>
        <taxon>Actinomycetes</taxon>
        <taxon>Micrococcales</taxon>
        <taxon>Microbacteriaceae</taxon>
        <taxon>Curtobacterium</taxon>
    </lineage>
</organism>
<gene>
    <name evidence="16" type="ORF">WMN62_10360</name>
</gene>
<dbReference type="Pfam" id="PF00367">
    <property type="entry name" value="PTS_EIIB"/>
    <property type="match status" value="1"/>
</dbReference>
<reference evidence="16 17" key="1">
    <citation type="submission" date="2024-03" db="EMBL/GenBank/DDBJ databases">
        <title>Whole genomes of four grape xylem sap localized bacterial endophytes.</title>
        <authorList>
            <person name="Kumar G."/>
            <person name="Savka M.A."/>
        </authorList>
    </citation>
    <scope>NUCLEOTIDE SEQUENCE [LARGE SCALE GENOMIC DNA]</scope>
    <source>
        <strain evidence="16 17">RIT_GXS8</strain>
    </source>
</reference>
<evidence type="ECO:0000256" key="2">
    <source>
        <dbReference type="ARBA" id="ARBA00022448"/>
    </source>
</evidence>
<dbReference type="CDD" id="cd00212">
    <property type="entry name" value="PTS_IIB_glc"/>
    <property type="match status" value="1"/>
</dbReference>
<evidence type="ECO:0000256" key="9">
    <source>
        <dbReference type="ARBA" id="ARBA00022989"/>
    </source>
</evidence>
<evidence type="ECO:0000259" key="15">
    <source>
        <dbReference type="PROSITE" id="PS51103"/>
    </source>
</evidence>
<keyword evidence="5" id="KW-0808">Transferase</keyword>
<feature type="domain" description="PTS EIIC type-1" evidence="15">
    <location>
        <begin position="133"/>
        <end position="481"/>
    </location>
</feature>
<feature type="domain" description="PTS EIIB type-1" evidence="14">
    <location>
        <begin position="5"/>
        <end position="88"/>
    </location>
</feature>
<evidence type="ECO:0000256" key="13">
    <source>
        <dbReference type="SAM" id="Phobius"/>
    </source>
</evidence>
<feature type="transmembrane region" description="Helical" evidence="13">
    <location>
        <begin position="444"/>
        <end position="469"/>
    </location>
</feature>
<comment type="subcellular location">
    <subcellularLocation>
        <location evidence="1">Cell membrane</location>
        <topology evidence="1">Multi-pass membrane protein</topology>
    </subcellularLocation>
</comment>
<dbReference type="SUPFAM" id="SSF55604">
    <property type="entry name" value="Glucose permease domain IIB"/>
    <property type="match status" value="1"/>
</dbReference>
<evidence type="ECO:0000256" key="5">
    <source>
        <dbReference type="ARBA" id="ARBA00022679"/>
    </source>
</evidence>
<feature type="region of interest" description="Disordered" evidence="12">
    <location>
        <begin position="483"/>
        <end position="511"/>
    </location>
</feature>
<dbReference type="PROSITE" id="PS51098">
    <property type="entry name" value="PTS_EIIB_TYPE_1"/>
    <property type="match status" value="1"/>
</dbReference>
<keyword evidence="3" id="KW-1003">Cell membrane</keyword>
<feature type="active site" description="Phosphocysteine intermediate; for EIIB activity" evidence="11">
    <location>
        <position position="27"/>
    </location>
</feature>
<dbReference type="Proteomes" id="UP001370299">
    <property type="component" value="Unassembled WGS sequence"/>
</dbReference>
<keyword evidence="10 13" id="KW-0472">Membrane</keyword>
<evidence type="ECO:0000256" key="3">
    <source>
        <dbReference type="ARBA" id="ARBA00022475"/>
    </source>
</evidence>
<dbReference type="InterPro" id="IPR003352">
    <property type="entry name" value="PTS_EIIC"/>
</dbReference>
<evidence type="ECO:0000256" key="1">
    <source>
        <dbReference type="ARBA" id="ARBA00004651"/>
    </source>
</evidence>
<dbReference type="PANTHER" id="PTHR30175:SF3">
    <property type="entry name" value="PTS SYSTEM N-ACETYLMURAMIC ACID-SPECIFIC EIIBC COMPONENT"/>
    <property type="match status" value="1"/>
</dbReference>
<feature type="transmembrane region" description="Helical" evidence="13">
    <location>
        <begin position="336"/>
        <end position="359"/>
    </location>
</feature>
<feature type="transmembrane region" description="Helical" evidence="13">
    <location>
        <begin position="200"/>
        <end position="219"/>
    </location>
</feature>
<evidence type="ECO:0000256" key="10">
    <source>
        <dbReference type="ARBA" id="ARBA00023136"/>
    </source>
</evidence>
<dbReference type="InterPro" id="IPR001996">
    <property type="entry name" value="PTS_IIB_1"/>
</dbReference>
<feature type="transmembrane region" description="Helical" evidence="13">
    <location>
        <begin position="225"/>
        <end position="243"/>
    </location>
</feature>
<dbReference type="PANTHER" id="PTHR30175">
    <property type="entry name" value="PHOSPHOTRANSFERASE SYSTEM TRANSPORT PROTEIN"/>
    <property type="match status" value="1"/>
</dbReference>
<evidence type="ECO:0000256" key="4">
    <source>
        <dbReference type="ARBA" id="ARBA00022597"/>
    </source>
</evidence>
<dbReference type="Pfam" id="PF02378">
    <property type="entry name" value="PTS_EIIC"/>
    <property type="match status" value="1"/>
</dbReference>
<dbReference type="InterPro" id="IPR050558">
    <property type="entry name" value="PTS_Sugar-Specific_Components"/>
</dbReference>
<dbReference type="RefSeq" id="WP_340197161.1">
    <property type="nucleotide sequence ID" value="NZ_JBBKAP010000057.1"/>
</dbReference>
<feature type="transmembrane region" description="Helical" evidence="13">
    <location>
        <begin position="137"/>
        <end position="159"/>
    </location>
</feature>
<evidence type="ECO:0000256" key="6">
    <source>
        <dbReference type="ARBA" id="ARBA00022683"/>
    </source>
</evidence>
<evidence type="ECO:0000313" key="16">
    <source>
        <dbReference type="EMBL" id="MEK0171873.1"/>
    </source>
</evidence>
<keyword evidence="2" id="KW-0813">Transport</keyword>